<organism evidence="1 2">
    <name type="scientific">Streptomyces lonegramiae</name>
    <dbReference type="NCBI Taxonomy" id="3075524"/>
    <lineage>
        <taxon>Bacteria</taxon>
        <taxon>Bacillati</taxon>
        <taxon>Actinomycetota</taxon>
        <taxon>Actinomycetes</taxon>
        <taxon>Kitasatosporales</taxon>
        <taxon>Streptomycetaceae</taxon>
        <taxon>Streptomyces</taxon>
    </lineage>
</organism>
<evidence type="ECO:0000313" key="2">
    <source>
        <dbReference type="Proteomes" id="UP001180754"/>
    </source>
</evidence>
<dbReference type="SUPFAM" id="SSF51735">
    <property type="entry name" value="NAD(P)-binding Rossmann-fold domains"/>
    <property type="match status" value="1"/>
</dbReference>
<reference evidence="1" key="1">
    <citation type="submission" date="2024-05" db="EMBL/GenBank/DDBJ databases">
        <title>30 novel species of actinomycetes from the DSMZ collection.</title>
        <authorList>
            <person name="Nouioui I."/>
        </authorList>
    </citation>
    <scope>NUCLEOTIDE SEQUENCE</scope>
    <source>
        <strain evidence="1">DSM 41529</strain>
    </source>
</reference>
<protein>
    <recommendedName>
        <fullName evidence="3">Short chain dehydrogenase</fullName>
    </recommendedName>
</protein>
<dbReference type="InterPro" id="IPR036291">
    <property type="entry name" value="NAD(P)-bd_dom_sf"/>
</dbReference>
<dbReference type="EMBL" id="JAVRFD010000011">
    <property type="protein sequence ID" value="MDT0545698.1"/>
    <property type="molecule type" value="Genomic_DNA"/>
</dbReference>
<proteinExistence type="predicted"/>
<dbReference type="RefSeq" id="WP_311726176.1">
    <property type="nucleotide sequence ID" value="NZ_JAVRFD010000011.1"/>
</dbReference>
<keyword evidence="2" id="KW-1185">Reference proteome</keyword>
<evidence type="ECO:0008006" key="3">
    <source>
        <dbReference type="Google" id="ProtNLM"/>
    </source>
</evidence>
<dbReference type="Gene3D" id="3.40.50.720">
    <property type="entry name" value="NAD(P)-binding Rossmann-like Domain"/>
    <property type="match status" value="1"/>
</dbReference>
<name>A0ABU2XLD9_9ACTN</name>
<comment type="caution">
    <text evidence="1">The sequence shown here is derived from an EMBL/GenBank/DDBJ whole genome shotgun (WGS) entry which is preliminary data.</text>
</comment>
<evidence type="ECO:0000313" key="1">
    <source>
        <dbReference type="EMBL" id="MDT0545698.1"/>
    </source>
</evidence>
<dbReference type="Proteomes" id="UP001180754">
    <property type="component" value="Unassembled WGS sequence"/>
</dbReference>
<accession>A0ABU2XLD9</accession>
<gene>
    <name evidence="1" type="ORF">RND15_23735</name>
</gene>
<sequence length="50" mass="5406">MSWQAFDRLFAVNVRAPYFIIQLAPPLMGDGGRITNIGSGAPGSRSPCIR</sequence>